<accession>A0A0L8V457</accession>
<organism evidence="1 2">
    <name type="scientific">Sunxiuqinia dokdonensis</name>
    <dbReference type="NCBI Taxonomy" id="1409788"/>
    <lineage>
        <taxon>Bacteria</taxon>
        <taxon>Pseudomonadati</taxon>
        <taxon>Bacteroidota</taxon>
        <taxon>Bacteroidia</taxon>
        <taxon>Marinilabiliales</taxon>
        <taxon>Prolixibacteraceae</taxon>
        <taxon>Sunxiuqinia</taxon>
    </lineage>
</organism>
<dbReference type="AlphaFoldDB" id="A0A0L8V457"/>
<keyword evidence="2" id="KW-1185">Reference proteome</keyword>
<sequence>MAAAIGQGGNGSPFVWPVGFGLQDRSRVGHPAAGSFRLGLGLCLKLGTLAFRSIQPKKKAKD</sequence>
<comment type="caution">
    <text evidence="1">The sequence shown here is derived from an EMBL/GenBank/DDBJ whole genome shotgun (WGS) entry which is preliminary data.</text>
</comment>
<dbReference type="Proteomes" id="UP000036958">
    <property type="component" value="Unassembled WGS sequence"/>
</dbReference>
<proteinExistence type="predicted"/>
<protein>
    <submittedName>
        <fullName evidence="1">Uncharacterized protein</fullName>
    </submittedName>
</protein>
<gene>
    <name evidence="1" type="ORF">NC99_39810</name>
</gene>
<reference evidence="2" key="1">
    <citation type="submission" date="2015-07" db="EMBL/GenBank/DDBJ databases">
        <title>Genome sequencing of Sunxiuqinia dokdonensis strain SK.</title>
        <authorList>
            <person name="Ahn S."/>
            <person name="Kim B.-C."/>
        </authorList>
    </citation>
    <scope>NUCLEOTIDE SEQUENCE [LARGE SCALE GENOMIC DNA]</scope>
    <source>
        <strain evidence="2">SK</strain>
    </source>
</reference>
<evidence type="ECO:0000313" key="2">
    <source>
        <dbReference type="Proteomes" id="UP000036958"/>
    </source>
</evidence>
<name>A0A0L8V457_9BACT</name>
<evidence type="ECO:0000313" key="1">
    <source>
        <dbReference type="EMBL" id="KOH43201.1"/>
    </source>
</evidence>
<dbReference type="EMBL" id="LGIA01000196">
    <property type="protein sequence ID" value="KOH43201.1"/>
    <property type="molecule type" value="Genomic_DNA"/>
</dbReference>